<dbReference type="InterPro" id="IPR011001">
    <property type="entry name" value="Saposin-like"/>
</dbReference>
<keyword evidence="9" id="KW-0325">Glycoprotein</keyword>
<dbReference type="InterPro" id="IPR045473">
    <property type="entry name" value="ASM_C"/>
</dbReference>
<dbReference type="EMBL" id="VTPC01008013">
    <property type="protein sequence ID" value="KAF2893413.1"/>
    <property type="molecule type" value="Genomic_DNA"/>
</dbReference>
<comment type="caution">
    <text evidence="16">The sequence shown here is derived from an EMBL/GenBank/DDBJ whole genome shotgun (WGS) entry which is preliminary data.</text>
</comment>
<evidence type="ECO:0000256" key="13">
    <source>
        <dbReference type="PIRSR" id="PIRSR000948-2"/>
    </source>
</evidence>
<dbReference type="GO" id="GO:0046513">
    <property type="term" value="P:ceramide biosynthetic process"/>
    <property type="evidence" value="ECO:0007669"/>
    <property type="project" value="TreeGrafter"/>
</dbReference>
<evidence type="ECO:0000259" key="15">
    <source>
        <dbReference type="PROSITE" id="PS50015"/>
    </source>
</evidence>
<evidence type="ECO:0000256" key="1">
    <source>
        <dbReference type="ARBA" id="ARBA00004613"/>
    </source>
</evidence>
<organism evidence="16 17">
    <name type="scientific">Ignelater luminosus</name>
    <name type="common">Cucubano</name>
    <name type="synonym">Pyrophorus luminosus</name>
    <dbReference type="NCBI Taxonomy" id="2038154"/>
    <lineage>
        <taxon>Eukaryota</taxon>
        <taxon>Metazoa</taxon>
        <taxon>Ecdysozoa</taxon>
        <taxon>Arthropoda</taxon>
        <taxon>Hexapoda</taxon>
        <taxon>Insecta</taxon>
        <taxon>Pterygota</taxon>
        <taxon>Neoptera</taxon>
        <taxon>Endopterygota</taxon>
        <taxon>Coleoptera</taxon>
        <taxon>Polyphaga</taxon>
        <taxon>Elateriformia</taxon>
        <taxon>Elateroidea</taxon>
        <taxon>Elateridae</taxon>
        <taxon>Agrypninae</taxon>
        <taxon>Pyrophorini</taxon>
        <taxon>Ignelater</taxon>
    </lineage>
</organism>
<dbReference type="OrthoDB" id="282973at2759"/>
<dbReference type="PANTHER" id="PTHR10340:SF29">
    <property type="entry name" value="SPHINGOMYELIN PHOSPHODIESTERASE"/>
    <property type="match status" value="1"/>
</dbReference>
<dbReference type="GO" id="GO:0006685">
    <property type="term" value="P:sphingomyelin catabolic process"/>
    <property type="evidence" value="ECO:0007669"/>
    <property type="project" value="InterPro"/>
</dbReference>
<dbReference type="InterPro" id="IPR004843">
    <property type="entry name" value="Calcineurin-like_PHP"/>
</dbReference>
<reference evidence="16" key="1">
    <citation type="submission" date="2019-08" db="EMBL/GenBank/DDBJ databases">
        <title>The genome of the North American firefly Photinus pyralis.</title>
        <authorList>
            <consortium name="Photinus pyralis genome working group"/>
            <person name="Fallon T.R."/>
            <person name="Sander Lower S.E."/>
            <person name="Weng J.-K."/>
        </authorList>
    </citation>
    <scope>NUCLEOTIDE SEQUENCE</scope>
    <source>
        <strain evidence="16">TRF0915ILg1</strain>
        <tissue evidence="16">Whole body</tissue>
    </source>
</reference>
<feature type="binding site" evidence="12">
    <location>
        <position position="302"/>
    </location>
    <ligand>
        <name>Zn(2+)</name>
        <dbReference type="ChEBI" id="CHEBI:29105"/>
        <label>2</label>
    </ligand>
</feature>
<dbReference type="GO" id="GO:0061750">
    <property type="term" value="F:acid sphingomyelin phosphodiesterase activity"/>
    <property type="evidence" value="ECO:0007669"/>
    <property type="project" value="TreeGrafter"/>
</dbReference>
<sequence>MWTNLFKFILLTLVGSFAYTLEGDELENSFRQGLEDYIHTGKMTAELNDTIEILQLPNLFHREDKRPLKKVACLACNTAIGTIIRARRNGADKKQLMAVLETMCVSMNIVPQPVCHGAITIHAESLIYMVDNKEDLTSQRMCSILLQELNCKDRNRQDWTIDIPPPTSKSVAIKQKQSESKPLKVLQLTDFHYDPGYEVGSDAKCDSPLCCQKGSKPSDPEHSAGYWTDYRNCDTPWHMLVDSIDHIVAQHKDIDVVYFTGDIINHKVWETDVAGNSEAIRDVLRYLKKSFGTTPIYPILGNHEPHPVNLFSSEGVEQPQLNSQWVYDLSAEEWKAWLPEETRDSILKGGFYTTLIKPGFRIVGLNSNFCYHFNWWLFYDDVDPYGQLQWLVEVLLKAEENNEIVHILSHIPTGGGNCLFNWSREYSRIINRFAHIITAQFNGHTHFDDTVIFFNTSNPGQAINVAFNGGSLTAYSNLNPNYVIYEVDSDNFEVLDYESWAFNLTEANLYPNLSPNWYKLYSFKHAYGVKDLSPQELAMLTERMAKTPALTELYFRLKHKESDVGLATGCNNACEIDNLCTMVTSHAENTLHCEILTEIYNS</sequence>
<keyword evidence="17" id="KW-1185">Reference proteome</keyword>
<evidence type="ECO:0000256" key="8">
    <source>
        <dbReference type="ARBA" id="ARBA00023157"/>
    </source>
</evidence>
<gene>
    <name evidence="16" type="ORF">ILUMI_12757</name>
</gene>
<feature type="binding site" evidence="12">
    <location>
        <position position="446"/>
    </location>
    <ligand>
        <name>Zn(2+)</name>
        <dbReference type="ChEBI" id="CHEBI:29105"/>
        <label>1</label>
    </ligand>
</feature>
<feature type="binding site" evidence="12">
    <location>
        <position position="444"/>
    </location>
    <ligand>
        <name>Zn(2+)</name>
        <dbReference type="ChEBI" id="CHEBI:29105"/>
        <label>2</label>
    </ligand>
</feature>
<feature type="signal peptide" evidence="14">
    <location>
        <begin position="1"/>
        <end position="23"/>
    </location>
</feature>
<feature type="domain" description="Saposin B-type" evidence="15">
    <location>
        <begin position="69"/>
        <end position="155"/>
    </location>
</feature>
<proteinExistence type="inferred from homology"/>
<keyword evidence="5 14" id="KW-0732">Signal</keyword>
<comment type="cofactor">
    <cofactor evidence="12">
        <name>Zn(2+)</name>
        <dbReference type="ChEBI" id="CHEBI:29105"/>
    </cofactor>
    <text evidence="12">Binds 2 Zn(2+) ions per subunit.</text>
</comment>
<dbReference type="InterPro" id="IPR029052">
    <property type="entry name" value="Metallo-depent_PP-like"/>
</dbReference>
<dbReference type="PANTHER" id="PTHR10340">
    <property type="entry name" value="SPHINGOMYELIN PHOSPHODIESTERASE"/>
    <property type="match status" value="1"/>
</dbReference>
<evidence type="ECO:0000256" key="9">
    <source>
        <dbReference type="ARBA" id="ARBA00023180"/>
    </source>
</evidence>
<evidence type="ECO:0000256" key="6">
    <source>
        <dbReference type="ARBA" id="ARBA00022801"/>
    </source>
</evidence>
<dbReference type="InterPro" id="IPR008139">
    <property type="entry name" value="SaposinB_dom"/>
</dbReference>
<feature type="binding site" evidence="12">
    <location>
        <position position="190"/>
    </location>
    <ligand>
        <name>Zn(2+)</name>
        <dbReference type="ChEBI" id="CHEBI:29105"/>
        <label>1</label>
    </ligand>
</feature>
<dbReference type="AlphaFoldDB" id="A0A8K0GCM6"/>
<comment type="similarity">
    <text evidence="2">Belongs to the acid sphingomyelinase family.</text>
</comment>
<dbReference type="GO" id="GO:0005764">
    <property type="term" value="C:lysosome"/>
    <property type="evidence" value="ECO:0007669"/>
    <property type="project" value="TreeGrafter"/>
</dbReference>
<feature type="binding site" evidence="12">
    <location>
        <position position="192"/>
    </location>
    <ligand>
        <name>Zn(2+)</name>
        <dbReference type="ChEBI" id="CHEBI:29105"/>
        <label>1</label>
    </ligand>
</feature>
<dbReference type="PIRSF" id="PIRSF000948">
    <property type="entry name" value="Sphingomy_PDE"/>
    <property type="match status" value="1"/>
</dbReference>
<feature type="disulfide bond" evidence="13">
    <location>
        <begin position="370"/>
        <end position="418"/>
    </location>
</feature>
<feature type="chain" id="PRO_5035452829" description="Saposin B-type domain-containing protein" evidence="14">
    <location>
        <begin position="24"/>
        <end position="602"/>
    </location>
</feature>
<dbReference type="Pfam" id="PF00149">
    <property type="entry name" value="Metallophos"/>
    <property type="match status" value="1"/>
</dbReference>
<keyword evidence="4 12" id="KW-0479">Metal-binding</keyword>
<dbReference type="GO" id="GO:0016798">
    <property type="term" value="F:hydrolase activity, acting on glycosyl bonds"/>
    <property type="evidence" value="ECO:0007669"/>
    <property type="project" value="UniProtKB-KW"/>
</dbReference>
<dbReference type="Gene3D" id="3.60.21.10">
    <property type="match status" value="2"/>
</dbReference>
<dbReference type="SUPFAM" id="SSF47862">
    <property type="entry name" value="Saposin"/>
    <property type="match status" value="1"/>
</dbReference>
<feature type="disulfide bond" evidence="13">
    <location>
        <begin position="205"/>
        <end position="210"/>
    </location>
</feature>
<comment type="subcellular location">
    <subcellularLocation>
        <location evidence="1">Secreted</location>
    </subcellularLocation>
</comment>
<evidence type="ECO:0000256" key="7">
    <source>
        <dbReference type="ARBA" id="ARBA00022833"/>
    </source>
</evidence>
<dbReference type="PROSITE" id="PS50015">
    <property type="entry name" value="SAP_B"/>
    <property type="match status" value="1"/>
</dbReference>
<protein>
    <recommendedName>
        <fullName evidence="15">Saposin B-type domain-containing protein</fullName>
    </recommendedName>
</protein>
<dbReference type="InterPro" id="IPR011160">
    <property type="entry name" value="Sphingomy_PDE"/>
</dbReference>
<evidence type="ECO:0000313" key="16">
    <source>
        <dbReference type="EMBL" id="KAF2893413.1"/>
    </source>
</evidence>
<dbReference type="GO" id="GO:0016020">
    <property type="term" value="C:membrane"/>
    <property type="evidence" value="ECO:0007669"/>
    <property type="project" value="GOC"/>
</dbReference>
<comment type="catalytic activity">
    <reaction evidence="11">
        <text>a sphingomyelin + H2O = phosphocholine + an N-acylsphing-4-enine + H(+)</text>
        <dbReference type="Rhea" id="RHEA:19253"/>
        <dbReference type="ChEBI" id="CHEBI:15377"/>
        <dbReference type="ChEBI" id="CHEBI:15378"/>
        <dbReference type="ChEBI" id="CHEBI:17636"/>
        <dbReference type="ChEBI" id="CHEBI:52639"/>
        <dbReference type="ChEBI" id="CHEBI:295975"/>
        <dbReference type="EC" id="3.1.4.12"/>
    </reaction>
    <physiologicalReaction direction="left-to-right" evidence="11">
        <dbReference type="Rhea" id="RHEA:19254"/>
    </physiologicalReaction>
</comment>
<dbReference type="CDD" id="cd00842">
    <property type="entry name" value="MPP_ASMase"/>
    <property type="match status" value="1"/>
</dbReference>
<dbReference type="GO" id="GO:0005615">
    <property type="term" value="C:extracellular space"/>
    <property type="evidence" value="ECO:0007669"/>
    <property type="project" value="TreeGrafter"/>
</dbReference>
<name>A0A8K0GCM6_IGNLU</name>
<dbReference type="InterPro" id="IPR041805">
    <property type="entry name" value="ASMase/PPN1_MPP"/>
</dbReference>
<evidence type="ECO:0000256" key="3">
    <source>
        <dbReference type="ARBA" id="ARBA00022525"/>
    </source>
</evidence>
<feature type="disulfide bond" evidence="13">
    <location>
        <begin position="104"/>
        <end position="115"/>
    </location>
</feature>
<feature type="binding site" evidence="12">
    <location>
        <position position="410"/>
    </location>
    <ligand>
        <name>Zn(2+)</name>
        <dbReference type="ChEBI" id="CHEBI:29105"/>
        <label>2</label>
    </ligand>
</feature>
<feature type="non-terminal residue" evidence="16">
    <location>
        <position position="1"/>
    </location>
</feature>
<dbReference type="SUPFAM" id="SSF56300">
    <property type="entry name" value="Metallo-dependent phosphatases"/>
    <property type="match status" value="1"/>
</dbReference>
<evidence type="ECO:0000256" key="2">
    <source>
        <dbReference type="ARBA" id="ARBA00008234"/>
    </source>
</evidence>
<feature type="disulfide bond" evidence="13">
    <location>
        <begin position="570"/>
        <end position="574"/>
    </location>
</feature>
<feature type="binding site" evidence="12">
    <location>
        <position position="262"/>
    </location>
    <ligand>
        <name>Zn(2+)</name>
        <dbReference type="ChEBI" id="CHEBI:29105"/>
        <label>2</label>
    </ligand>
</feature>
<accession>A0A8K0GCM6</accession>
<keyword evidence="8 13" id="KW-1015">Disulfide bond</keyword>
<evidence type="ECO:0000256" key="4">
    <source>
        <dbReference type="ARBA" id="ARBA00022723"/>
    </source>
</evidence>
<evidence type="ECO:0000256" key="14">
    <source>
        <dbReference type="SAM" id="SignalP"/>
    </source>
</evidence>
<dbReference type="Pfam" id="PF19272">
    <property type="entry name" value="ASMase_C"/>
    <property type="match status" value="1"/>
</dbReference>
<keyword evidence="3" id="KW-0964">Secreted</keyword>
<keyword evidence="7 12" id="KW-0862">Zinc</keyword>
<dbReference type="Proteomes" id="UP000801492">
    <property type="component" value="Unassembled WGS sequence"/>
</dbReference>
<keyword evidence="6" id="KW-0378">Hydrolase</keyword>
<evidence type="ECO:0000313" key="17">
    <source>
        <dbReference type="Proteomes" id="UP000801492"/>
    </source>
</evidence>
<evidence type="ECO:0000256" key="12">
    <source>
        <dbReference type="PIRSR" id="PIRSR000948-1"/>
    </source>
</evidence>
<evidence type="ECO:0000256" key="10">
    <source>
        <dbReference type="ARBA" id="ARBA00023295"/>
    </source>
</evidence>
<evidence type="ECO:0000256" key="11">
    <source>
        <dbReference type="ARBA" id="ARBA00047268"/>
    </source>
</evidence>
<feature type="disulfide bond" evidence="13">
    <location>
        <begin position="211"/>
        <end position="233"/>
    </location>
</feature>
<dbReference type="GO" id="GO:0046872">
    <property type="term" value="F:metal ion binding"/>
    <property type="evidence" value="ECO:0007669"/>
    <property type="project" value="UniProtKB-KW"/>
</dbReference>
<feature type="binding site" evidence="12">
    <location>
        <position position="262"/>
    </location>
    <ligand>
        <name>Zn(2+)</name>
        <dbReference type="ChEBI" id="CHEBI:29105"/>
        <label>1</label>
    </ligand>
</feature>
<keyword evidence="10" id="KW-0326">Glycosidase</keyword>
<evidence type="ECO:0000256" key="5">
    <source>
        <dbReference type="ARBA" id="ARBA00022729"/>
    </source>
</evidence>